<dbReference type="AlphaFoldDB" id="A0A8S3QIR8"/>
<dbReference type="Proteomes" id="UP000683360">
    <property type="component" value="Unassembled WGS sequence"/>
</dbReference>
<comment type="caution">
    <text evidence="1">The sequence shown here is derived from an EMBL/GenBank/DDBJ whole genome shotgun (WGS) entry which is preliminary data.</text>
</comment>
<gene>
    <name evidence="1" type="ORF">MEDL_9557</name>
</gene>
<evidence type="ECO:0008006" key="3">
    <source>
        <dbReference type="Google" id="ProtNLM"/>
    </source>
</evidence>
<dbReference type="EMBL" id="CAJPWZ010000484">
    <property type="protein sequence ID" value="CAG2194569.1"/>
    <property type="molecule type" value="Genomic_DNA"/>
</dbReference>
<protein>
    <recommendedName>
        <fullName evidence="3">B box-type domain-containing protein</fullName>
    </recommendedName>
</protein>
<organism evidence="1 2">
    <name type="scientific">Mytilus edulis</name>
    <name type="common">Blue mussel</name>
    <dbReference type="NCBI Taxonomy" id="6550"/>
    <lineage>
        <taxon>Eukaryota</taxon>
        <taxon>Metazoa</taxon>
        <taxon>Spiralia</taxon>
        <taxon>Lophotrochozoa</taxon>
        <taxon>Mollusca</taxon>
        <taxon>Bivalvia</taxon>
        <taxon>Autobranchia</taxon>
        <taxon>Pteriomorphia</taxon>
        <taxon>Mytilida</taxon>
        <taxon>Mytiloidea</taxon>
        <taxon>Mytilidae</taxon>
        <taxon>Mytilinae</taxon>
        <taxon>Mytilus</taxon>
    </lineage>
</organism>
<evidence type="ECO:0000313" key="1">
    <source>
        <dbReference type="EMBL" id="CAG2194569.1"/>
    </source>
</evidence>
<sequence>MSVYPFCAQCKRKTPDKTAIFNSYCDCCNETLCIECSNNHTSVKGFSSHKLIDSATLLSQTTESICHCNVHSDKVLMWYCPSYDVYLCEECEKTATYNGSTCNRHVCFNENPDPRILADIKSRLEGELTKMENILDICYKSRKTNEKELKNQLSEEFSSKTTSENDEKIKRINPALGMLSLIMNILNLKQDILKLYSSLKNKSIQFEDRLTINYTSICEAGHFFIKSFQIKSKLCLQAQYVKKVILIGNYVVVVTADKILSYNSRNKLENEIMFSSLDCAYISKVDRLAIITDDIEYEYFSIVFLDIGTFRLDKHSLKLKKQRIDQHISAIAASSEHIYFAGQNCVGQIALNGHPAVGSFDGRVGNEMTINNNTIIIPFDDCIRIFSLNFELLFVLSLSEELQIRRNELKALQPSPKLEYDTNYYESIPNHQYIPRNNQQTFKIHINQHNLPISFRSQLTETIIYVHLI</sequence>
<keyword evidence="2" id="KW-1185">Reference proteome</keyword>
<dbReference type="Gene3D" id="3.30.160.60">
    <property type="entry name" value="Classic Zinc Finger"/>
    <property type="match status" value="1"/>
</dbReference>
<evidence type="ECO:0000313" key="2">
    <source>
        <dbReference type="Proteomes" id="UP000683360"/>
    </source>
</evidence>
<accession>A0A8S3QIR8</accession>
<name>A0A8S3QIR8_MYTED</name>
<reference evidence="1" key="1">
    <citation type="submission" date="2021-03" db="EMBL/GenBank/DDBJ databases">
        <authorList>
            <person name="Bekaert M."/>
        </authorList>
    </citation>
    <scope>NUCLEOTIDE SEQUENCE</scope>
</reference>
<proteinExistence type="predicted"/>